<dbReference type="AlphaFoldDB" id="A0ABD1F8J7"/>
<reference evidence="2 3" key="1">
    <citation type="submission" date="2024-05" db="EMBL/GenBank/DDBJ databases">
        <title>Genetic variation in Jamaican populations of the coffee berry borer (Hypothenemus hampei).</title>
        <authorList>
            <person name="Errbii M."/>
            <person name="Myrie A."/>
        </authorList>
    </citation>
    <scope>NUCLEOTIDE SEQUENCE [LARGE SCALE GENOMIC DNA]</scope>
    <source>
        <strain evidence="2">JA-Hopewell-2020-01-JO</strain>
        <tissue evidence="2">Whole body</tissue>
    </source>
</reference>
<keyword evidence="3" id="KW-1185">Reference proteome</keyword>
<comment type="caution">
    <text evidence="2">The sequence shown here is derived from an EMBL/GenBank/DDBJ whole genome shotgun (WGS) entry which is preliminary data.</text>
</comment>
<gene>
    <name evidence="2" type="ORF">ABEB36_002493</name>
</gene>
<protein>
    <submittedName>
        <fullName evidence="2">Uncharacterized protein</fullName>
    </submittedName>
</protein>
<evidence type="ECO:0000256" key="1">
    <source>
        <dbReference type="SAM" id="MobiDB-lite"/>
    </source>
</evidence>
<name>A0ABD1F8J7_HYPHA</name>
<proteinExistence type="predicted"/>
<accession>A0ABD1F8J7</accession>
<evidence type="ECO:0000313" key="3">
    <source>
        <dbReference type="Proteomes" id="UP001566132"/>
    </source>
</evidence>
<feature type="region of interest" description="Disordered" evidence="1">
    <location>
        <begin position="27"/>
        <end position="59"/>
    </location>
</feature>
<dbReference type="Proteomes" id="UP001566132">
    <property type="component" value="Unassembled WGS sequence"/>
</dbReference>
<organism evidence="2 3">
    <name type="scientific">Hypothenemus hampei</name>
    <name type="common">Coffee berry borer</name>
    <dbReference type="NCBI Taxonomy" id="57062"/>
    <lineage>
        <taxon>Eukaryota</taxon>
        <taxon>Metazoa</taxon>
        <taxon>Ecdysozoa</taxon>
        <taxon>Arthropoda</taxon>
        <taxon>Hexapoda</taxon>
        <taxon>Insecta</taxon>
        <taxon>Pterygota</taxon>
        <taxon>Neoptera</taxon>
        <taxon>Endopterygota</taxon>
        <taxon>Coleoptera</taxon>
        <taxon>Polyphaga</taxon>
        <taxon>Cucujiformia</taxon>
        <taxon>Curculionidae</taxon>
        <taxon>Scolytinae</taxon>
        <taxon>Hypothenemus</taxon>
    </lineage>
</organism>
<evidence type="ECO:0000313" key="2">
    <source>
        <dbReference type="EMBL" id="KAL1513005.1"/>
    </source>
</evidence>
<dbReference type="EMBL" id="JBDJPC010000002">
    <property type="protein sequence ID" value="KAL1513005.1"/>
    <property type="molecule type" value="Genomic_DNA"/>
</dbReference>
<sequence>MTQLIEKKKYGSDPFELTNVCKRNICSTNSSSRGTNPKLADIKTRSVGPASQPAKADLHSMQSNYGFRRRCKLRCTSGSRPCDAILATFSLRLP</sequence>